<dbReference type="SUPFAM" id="SSF56281">
    <property type="entry name" value="Metallo-hydrolase/oxidoreductase"/>
    <property type="match status" value="1"/>
</dbReference>
<reference evidence="2 3" key="1">
    <citation type="submission" date="2019-11" db="EMBL/GenBank/DDBJ databases">
        <title>Characterisation of Fundicoccus ignavus gen. nov. sp. nov., a novel genus of the family Aerococcaceae isolated from bulk tank milk.</title>
        <authorList>
            <person name="Siebert A."/>
            <person name="Huptas C."/>
            <person name="Wenning M."/>
            <person name="Scherer S."/>
            <person name="Doll E.V."/>
        </authorList>
    </citation>
    <scope>NUCLEOTIDE SEQUENCE [LARGE SCALE GENOMIC DNA]</scope>
    <source>
        <strain evidence="2 3">WS4759</strain>
    </source>
</reference>
<gene>
    <name evidence="2" type="ORF">GIY09_05800</name>
</gene>
<dbReference type="PANTHER" id="PTHR42951">
    <property type="entry name" value="METALLO-BETA-LACTAMASE DOMAIN-CONTAINING"/>
    <property type="match status" value="1"/>
</dbReference>
<feature type="domain" description="Metallo-beta-lactamase" evidence="1">
    <location>
        <begin position="49"/>
        <end position="237"/>
    </location>
</feature>
<keyword evidence="3" id="KW-1185">Reference proteome</keyword>
<dbReference type="Pfam" id="PF00753">
    <property type="entry name" value="Lactamase_B"/>
    <property type="match status" value="1"/>
</dbReference>
<proteinExistence type="predicted"/>
<name>A0A6I2GIR6_9LACT</name>
<keyword evidence="2" id="KW-0378">Hydrolase</keyword>
<comment type="caution">
    <text evidence="2">The sequence shown here is derived from an EMBL/GenBank/DDBJ whole genome shotgun (WGS) entry which is preliminary data.</text>
</comment>
<dbReference type="Proteomes" id="UP000430975">
    <property type="component" value="Unassembled WGS sequence"/>
</dbReference>
<sequence length="301" mass="34549">MYDFIISDYETNHLKYTSKSENSLRWRESMELFKSVKVTDRITRIEMPYVCAYLIEGDDKAILLDTGFGYGDLKAFVDTLTTLPYEVILTHGHPDHAGGSVQFETVYIHPREFVAAERDCSIENRRRIRQHVVKKLGILDEDMSMWLPQRTEAFLPITEKDVFDLGGVTLKPVLVPGHAQGIICIVIPEEKIAIFGDACSDPTLLNLDASTTIREHLQGLLHLREFEKMFDRVLINHSEYELPKDVLANNILLAHNILHGVDDKIRIRMSGNISYSARPNRTKNKYQMMPVGNILYRDDKL</sequence>
<accession>A0A6I2GIR6</accession>
<dbReference type="PANTHER" id="PTHR42951:SF22">
    <property type="entry name" value="METALLO BETA-LACTAMASE SUPERFAMILY LIPOPROTEIN"/>
    <property type="match status" value="1"/>
</dbReference>
<dbReference type="InterPro" id="IPR036866">
    <property type="entry name" value="RibonucZ/Hydroxyglut_hydro"/>
</dbReference>
<evidence type="ECO:0000259" key="1">
    <source>
        <dbReference type="SMART" id="SM00849"/>
    </source>
</evidence>
<dbReference type="EMBL" id="WJQS01000004">
    <property type="protein sequence ID" value="MRI85391.1"/>
    <property type="molecule type" value="Genomic_DNA"/>
</dbReference>
<dbReference type="InterPro" id="IPR050855">
    <property type="entry name" value="NDM-1-like"/>
</dbReference>
<evidence type="ECO:0000313" key="3">
    <source>
        <dbReference type="Proteomes" id="UP000430975"/>
    </source>
</evidence>
<dbReference type="AlphaFoldDB" id="A0A6I2GIR6"/>
<dbReference type="GO" id="GO:0016787">
    <property type="term" value="F:hydrolase activity"/>
    <property type="evidence" value="ECO:0007669"/>
    <property type="project" value="UniProtKB-KW"/>
</dbReference>
<organism evidence="2 3">
    <name type="scientific">Fundicoccus ignavus</name>
    <dbReference type="NCBI Taxonomy" id="2664442"/>
    <lineage>
        <taxon>Bacteria</taxon>
        <taxon>Bacillati</taxon>
        <taxon>Bacillota</taxon>
        <taxon>Bacilli</taxon>
        <taxon>Lactobacillales</taxon>
        <taxon>Aerococcaceae</taxon>
        <taxon>Fundicoccus</taxon>
    </lineage>
</organism>
<dbReference type="InterPro" id="IPR001279">
    <property type="entry name" value="Metallo-B-lactamas"/>
</dbReference>
<evidence type="ECO:0000313" key="2">
    <source>
        <dbReference type="EMBL" id="MRI85391.1"/>
    </source>
</evidence>
<dbReference type="SMART" id="SM00849">
    <property type="entry name" value="Lactamase_B"/>
    <property type="match status" value="1"/>
</dbReference>
<protein>
    <submittedName>
        <fullName evidence="2">MBL fold metallo-hydrolase</fullName>
    </submittedName>
</protein>
<dbReference type="Gene3D" id="3.60.15.10">
    <property type="entry name" value="Ribonuclease Z/Hydroxyacylglutathione hydrolase-like"/>
    <property type="match status" value="1"/>
</dbReference>